<dbReference type="Gene3D" id="1.10.260.40">
    <property type="entry name" value="lambda repressor-like DNA-binding domains"/>
    <property type="match status" value="1"/>
</dbReference>
<sequence length="257" mass="29663">MDIREMRTQLGDTQSEFSARYGIPFRTVQNWEAGVRKPPEYVSALLEDRIREDLVNRRSCVLPKYDPKKRDLPKRSDFVGAVPWLKAVRDCLGENVVFALDEALMCQGSFTGHSDEYIIWLYGNDSAARFNGVVVLGNRISSYNVQEKDGLFYTNFMRTVSDALANESILDMQGITEALSKYYYANGESFNELFVAPEYQERFEQLANDAISCHVETYHNDDRHAWSDTSHLTSQLFNLRCWSNNRLQDDPGNLWPR</sequence>
<evidence type="ECO:0000313" key="2">
    <source>
        <dbReference type="EMBL" id="AHF25821.1"/>
    </source>
</evidence>
<evidence type="ECO:0000259" key="1">
    <source>
        <dbReference type="PROSITE" id="PS50943"/>
    </source>
</evidence>
<dbReference type="InterPro" id="IPR001387">
    <property type="entry name" value="Cro/C1-type_HTH"/>
</dbReference>
<dbReference type="EMBL" id="KC246854">
    <property type="protein sequence ID" value="AHF25821.1"/>
    <property type="molecule type" value="Genomic_DNA"/>
</dbReference>
<organism evidence="2">
    <name type="scientific">uncultured bacterium Contigcl_1149</name>
    <dbReference type="NCBI Taxonomy" id="1393644"/>
    <lineage>
        <taxon>Bacteria</taxon>
        <taxon>environmental samples</taxon>
    </lineage>
</organism>
<dbReference type="Pfam" id="PF01381">
    <property type="entry name" value="HTH_3"/>
    <property type="match status" value="1"/>
</dbReference>
<reference evidence="2" key="1">
    <citation type="journal article" date="2013" name="PLoS ONE">
        <title>Metagenomic insights into the carbohydrate-active enzymes carried by the microorganisms adhering to solid digesta in the rumen of cows.</title>
        <authorList>
            <person name="Wang L."/>
            <person name="Hatem A."/>
            <person name="Catalyurek U.V."/>
            <person name="Morrison M."/>
            <person name="Yu Z."/>
        </authorList>
    </citation>
    <scope>NUCLEOTIDE SEQUENCE</scope>
</reference>
<dbReference type="AlphaFoldDB" id="W0FLK3"/>
<dbReference type="CDD" id="cd00093">
    <property type="entry name" value="HTH_XRE"/>
    <property type="match status" value="1"/>
</dbReference>
<proteinExistence type="predicted"/>
<accession>W0FLK3</accession>
<name>W0FLK3_9BACT</name>
<dbReference type="PROSITE" id="PS50943">
    <property type="entry name" value="HTH_CROC1"/>
    <property type="match status" value="1"/>
</dbReference>
<feature type="domain" description="HTH cro/C1-type" evidence="1">
    <location>
        <begin position="3"/>
        <end position="38"/>
    </location>
</feature>
<dbReference type="SUPFAM" id="SSF47413">
    <property type="entry name" value="lambda repressor-like DNA-binding domains"/>
    <property type="match status" value="1"/>
</dbReference>
<dbReference type="InterPro" id="IPR010982">
    <property type="entry name" value="Lambda_DNA-bd_dom_sf"/>
</dbReference>
<dbReference type="GO" id="GO:0003677">
    <property type="term" value="F:DNA binding"/>
    <property type="evidence" value="ECO:0007669"/>
    <property type="project" value="InterPro"/>
</dbReference>
<protein>
    <submittedName>
        <fullName evidence="2">Toxin-antitoxin system, antitoxin component, Xre family</fullName>
    </submittedName>
</protein>